<dbReference type="EMBL" id="FPBD01000002">
    <property type="protein sequence ID" value="SFT67144.1"/>
    <property type="molecule type" value="Genomic_DNA"/>
</dbReference>
<keyword evidence="2" id="KW-1185">Reference proteome</keyword>
<protein>
    <submittedName>
        <fullName evidence="1">Uncharacterized protein</fullName>
    </submittedName>
</protein>
<evidence type="ECO:0000313" key="2">
    <source>
        <dbReference type="Proteomes" id="UP000183371"/>
    </source>
</evidence>
<organism evidence="1 2">
    <name type="scientific">Pseudovibrio denitrificans</name>
    <dbReference type="NCBI Taxonomy" id="258256"/>
    <lineage>
        <taxon>Bacteria</taxon>
        <taxon>Pseudomonadati</taxon>
        <taxon>Pseudomonadota</taxon>
        <taxon>Alphaproteobacteria</taxon>
        <taxon>Hyphomicrobiales</taxon>
        <taxon>Stappiaceae</taxon>
        <taxon>Pseudovibrio</taxon>
    </lineage>
</organism>
<gene>
    <name evidence="1" type="ORF">SAMN05444141_102670</name>
</gene>
<dbReference type="Proteomes" id="UP000183371">
    <property type="component" value="Unassembled WGS sequence"/>
</dbReference>
<name>A0A1I6ZWV0_9HYPH</name>
<sequence>MSFKSNGLNKINEIGSVGFGKGSVRNKYGYVTVDDAAAVEANGYFNSVADRLSVGDQIDASLDVDATASLKCYVVTSVTGGVVQIAAQTTA</sequence>
<reference evidence="2" key="1">
    <citation type="submission" date="2016-10" db="EMBL/GenBank/DDBJ databases">
        <authorList>
            <person name="Varghese N."/>
            <person name="Submissions S."/>
        </authorList>
    </citation>
    <scope>NUCLEOTIDE SEQUENCE [LARGE SCALE GENOMIC DNA]</scope>
    <source>
        <strain evidence="2">DSM 17465</strain>
    </source>
</reference>
<dbReference type="AlphaFoldDB" id="A0A1I6ZWV0"/>
<evidence type="ECO:0000313" key="1">
    <source>
        <dbReference type="EMBL" id="SFT67144.1"/>
    </source>
</evidence>
<proteinExistence type="predicted"/>
<accession>A0A1I6ZWV0</accession>
<dbReference type="RefSeq" id="WP_054782863.1">
    <property type="nucleotide sequence ID" value="NZ_FPBD01000002.1"/>
</dbReference>